<comment type="subcellular location">
    <subcellularLocation>
        <location evidence="1">Membrane</location>
        <topology evidence="1">Single-pass membrane protein</topology>
    </subcellularLocation>
</comment>
<proteinExistence type="predicted"/>
<comment type="caution">
    <text evidence="9">The sequence shown here is derived from an EMBL/GenBank/DDBJ whole genome shotgun (WGS) entry which is preliminary data.</text>
</comment>
<keyword evidence="10" id="KW-1185">Reference proteome</keyword>
<reference evidence="9 10" key="1">
    <citation type="submission" date="2021-06" db="EMBL/GenBank/DDBJ databases">
        <title>Actinoplanes lichenicola sp. nov., and Actinoplanes ovalisporus sp. nov., isolated from lichen in Thailand.</title>
        <authorList>
            <person name="Saeng-In P."/>
            <person name="Kanchanasin P."/>
            <person name="Yuki M."/>
            <person name="Kudo T."/>
            <person name="Ohkuma M."/>
            <person name="Phongsopitanun W."/>
            <person name="Tanasupawat S."/>
        </authorList>
    </citation>
    <scope>NUCLEOTIDE SEQUENCE [LARGE SCALE GENOMIC DNA]</scope>
    <source>
        <strain evidence="9 10">NBRC 110975</strain>
    </source>
</reference>
<dbReference type="InterPro" id="IPR051474">
    <property type="entry name" value="Anti-sigma-K/W_factor"/>
</dbReference>
<evidence type="ECO:0000256" key="6">
    <source>
        <dbReference type="ARBA" id="ARBA00023163"/>
    </source>
</evidence>
<evidence type="ECO:0000259" key="8">
    <source>
        <dbReference type="Pfam" id="PF13490"/>
    </source>
</evidence>
<dbReference type="Proteomes" id="UP001519654">
    <property type="component" value="Unassembled WGS sequence"/>
</dbReference>
<protein>
    <submittedName>
        <fullName evidence="9">Zf-HC2 domain-containing protein</fullName>
    </submittedName>
</protein>
<feature type="domain" description="Putative zinc-finger" evidence="8">
    <location>
        <begin position="7"/>
        <end position="36"/>
    </location>
</feature>
<dbReference type="PANTHER" id="PTHR37461:SF1">
    <property type="entry name" value="ANTI-SIGMA-K FACTOR RSKA"/>
    <property type="match status" value="1"/>
</dbReference>
<keyword evidence="6" id="KW-0804">Transcription</keyword>
<evidence type="ECO:0000256" key="7">
    <source>
        <dbReference type="SAM" id="Phobius"/>
    </source>
</evidence>
<evidence type="ECO:0000313" key="10">
    <source>
        <dbReference type="Proteomes" id="UP001519654"/>
    </source>
</evidence>
<organism evidence="9 10">
    <name type="scientific">Paractinoplanes bogorensis</name>
    <dbReference type="NCBI Taxonomy" id="1610840"/>
    <lineage>
        <taxon>Bacteria</taxon>
        <taxon>Bacillati</taxon>
        <taxon>Actinomycetota</taxon>
        <taxon>Actinomycetes</taxon>
        <taxon>Micromonosporales</taxon>
        <taxon>Micromonosporaceae</taxon>
        <taxon>Paractinoplanes</taxon>
    </lineage>
</organism>
<evidence type="ECO:0000313" key="9">
    <source>
        <dbReference type="EMBL" id="MBU2665382.1"/>
    </source>
</evidence>
<dbReference type="InterPro" id="IPR027383">
    <property type="entry name" value="Znf_put"/>
</dbReference>
<gene>
    <name evidence="9" type="ORF">KOI35_17895</name>
</gene>
<keyword evidence="4" id="KW-0805">Transcription regulation</keyword>
<dbReference type="Pfam" id="PF13490">
    <property type="entry name" value="zf-HC2"/>
    <property type="match status" value="1"/>
</dbReference>
<dbReference type="Gene3D" id="1.10.10.1320">
    <property type="entry name" value="Anti-sigma factor, zinc-finger domain"/>
    <property type="match status" value="1"/>
</dbReference>
<evidence type="ECO:0000256" key="3">
    <source>
        <dbReference type="ARBA" id="ARBA00022989"/>
    </source>
</evidence>
<evidence type="ECO:0000256" key="5">
    <source>
        <dbReference type="ARBA" id="ARBA00023136"/>
    </source>
</evidence>
<evidence type="ECO:0000256" key="2">
    <source>
        <dbReference type="ARBA" id="ARBA00022692"/>
    </source>
</evidence>
<name>A0ABS5YPJ5_9ACTN</name>
<evidence type="ECO:0000256" key="4">
    <source>
        <dbReference type="ARBA" id="ARBA00023015"/>
    </source>
</evidence>
<keyword evidence="2 7" id="KW-0812">Transmembrane</keyword>
<feature type="transmembrane region" description="Helical" evidence="7">
    <location>
        <begin position="89"/>
        <end position="109"/>
    </location>
</feature>
<dbReference type="InterPro" id="IPR041916">
    <property type="entry name" value="Anti_sigma_zinc_sf"/>
</dbReference>
<dbReference type="EMBL" id="JAHKKG010000005">
    <property type="protein sequence ID" value="MBU2665382.1"/>
    <property type="molecule type" value="Genomic_DNA"/>
</dbReference>
<sequence>MSEHDNELLGAYVLGVLEPDERAGVQTHLDGCEQCRKEVGELREMEAALGELPPEALIDGPPVDGELLLQRTLKQVRGERTRGERQRQAVWLSAAAVVAVAVLGGGVLLGRGTAPSEPVAGGEVVPTVGSDVRTGSATDSGTGATMTVALSPAAGWVRVHAAVSGIAAGEQCRLIVVAKDGSRREAGSWLVSEKAATEGGTVDGSALVAPADVASVQVETFAGRPLVTVPV</sequence>
<evidence type="ECO:0000256" key="1">
    <source>
        <dbReference type="ARBA" id="ARBA00004167"/>
    </source>
</evidence>
<accession>A0ABS5YPJ5</accession>
<dbReference type="PANTHER" id="PTHR37461">
    <property type="entry name" value="ANTI-SIGMA-K FACTOR RSKA"/>
    <property type="match status" value="1"/>
</dbReference>
<dbReference type="RefSeq" id="WP_215788592.1">
    <property type="nucleotide sequence ID" value="NZ_JAHKKG010000005.1"/>
</dbReference>
<keyword evidence="3 7" id="KW-1133">Transmembrane helix</keyword>
<keyword evidence="5 7" id="KW-0472">Membrane</keyword>